<organism evidence="1 2">
    <name type="scientific">Hibiscus sabdariffa</name>
    <name type="common">roselle</name>
    <dbReference type="NCBI Taxonomy" id="183260"/>
    <lineage>
        <taxon>Eukaryota</taxon>
        <taxon>Viridiplantae</taxon>
        <taxon>Streptophyta</taxon>
        <taxon>Embryophyta</taxon>
        <taxon>Tracheophyta</taxon>
        <taxon>Spermatophyta</taxon>
        <taxon>Magnoliopsida</taxon>
        <taxon>eudicotyledons</taxon>
        <taxon>Gunneridae</taxon>
        <taxon>Pentapetalae</taxon>
        <taxon>rosids</taxon>
        <taxon>malvids</taxon>
        <taxon>Malvales</taxon>
        <taxon>Malvaceae</taxon>
        <taxon>Malvoideae</taxon>
        <taxon>Hibiscus</taxon>
    </lineage>
</organism>
<proteinExistence type="predicted"/>
<sequence length="150" mass="17791">MCAKSSLASIFSYVRHFQYLFPHIGEFSQRARKQRICPCSYELYPKIPANIVFLSETKQKKRYLEKIKMKMKLEHSFYVEPTGLAGGLSLWWSKDTQIKIQGYRKHFIDAEISVKSEVVWFGTFIYGPPYKEQKKEFWEFMKNLRNGQGV</sequence>
<evidence type="ECO:0000313" key="2">
    <source>
        <dbReference type="Proteomes" id="UP001396334"/>
    </source>
</evidence>
<dbReference type="Gene3D" id="3.60.10.10">
    <property type="entry name" value="Endonuclease/exonuclease/phosphatase"/>
    <property type="match status" value="1"/>
</dbReference>
<protein>
    <submittedName>
        <fullName evidence="1">Uncharacterized protein</fullName>
    </submittedName>
</protein>
<dbReference type="InterPro" id="IPR036691">
    <property type="entry name" value="Endo/exonu/phosph_ase_sf"/>
</dbReference>
<accession>A0ABR2PQ76</accession>
<dbReference type="Proteomes" id="UP001396334">
    <property type="component" value="Unassembled WGS sequence"/>
</dbReference>
<dbReference type="EMBL" id="JBBPBN010000054">
    <property type="protein sequence ID" value="KAK8990607.1"/>
    <property type="molecule type" value="Genomic_DNA"/>
</dbReference>
<reference evidence="1 2" key="1">
    <citation type="journal article" date="2024" name="G3 (Bethesda)">
        <title>Genome assembly of Hibiscus sabdariffa L. provides insights into metabolisms of medicinal natural products.</title>
        <authorList>
            <person name="Kim T."/>
        </authorList>
    </citation>
    <scope>NUCLEOTIDE SEQUENCE [LARGE SCALE GENOMIC DNA]</scope>
    <source>
        <strain evidence="1">TK-2024</strain>
        <tissue evidence="1">Old leaves</tissue>
    </source>
</reference>
<comment type="caution">
    <text evidence="1">The sequence shown here is derived from an EMBL/GenBank/DDBJ whole genome shotgun (WGS) entry which is preliminary data.</text>
</comment>
<name>A0ABR2PQ76_9ROSI</name>
<gene>
    <name evidence="1" type="ORF">V6N11_009299</name>
</gene>
<keyword evidence="2" id="KW-1185">Reference proteome</keyword>
<evidence type="ECO:0000313" key="1">
    <source>
        <dbReference type="EMBL" id="KAK8990607.1"/>
    </source>
</evidence>